<evidence type="ECO:0000313" key="11">
    <source>
        <dbReference type="Proteomes" id="UP001632038"/>
    </source>
</evidence>
<feature type="transmembrane region" description="Helical" evidence="9">
    <location>
        <begin position="62"/>
        <end position="80"/>
    </location>
</feature>
<dbReference type="InterPro" id="IPR004326">
    <property type="entry name" value="Mlo"/>
</dbReference>
<comment type="domain">
    <text evidence="8">The C-terminus contains a calmodulin-binding domain, which binds calmodulin in a calcium-dependent fashion.</text>
</comment>
<feature type="transmembrane region" description="Helical" evidence="9">
    <location>
        <begin position="314"/>
        <end position="341"/>
    </location>
</feature>
<feature type="transmembrane region" description="Helical" evidence="9">
    <location>
        <begin position="165"/>
        <end position="186"/>
    </location>
</feature>
<evidence type="ECO:0000256" key="4">
    <source>
        <dbReference type="ARBA" id="ARBA00022821"/>
    </source>
</evidence>
<evidence type="ECO:0000256" key="5">
    <source>
        <dbReference type="ARBA" id="ARBA00022989"/>
    </source>
</evidence>
<dbReference type="Pfam" id="PF03094">
    <property type="entry name" value="Mlo"/>
    <property type="match status" value="1"/>
</dbReference>
<evidence type="ECO:0000313" key="10">
    <source>
        <dbReference type="EMBL" id="KAL3642558.1"/>
    </source>
</evidence>
<dbReference type="Proteomes" id="UP001632038">
    <property type="component" value="Unassembled WGS sequence"/>
</dbReference>
<evidence type="ECO:0000256" key="9">
    <source>
        <dbReference type="SAM" id="Phobius"/>
    </source>
</evidence>
<evidence type="ECO:0000256" key="7">
    <source>
        <dbReference type="ARBA" id="ARBA00023265"/>
    </source>
</evidence>
<dbReference type="GO" id="GO:0016020">
    <property type="term" value="C:membrane"/>
    <property type="evidence" value="ECO:0007669"/>
    <property type="project" value="UniProtKB-SubCell"/>
</dbReference>
<evidence type="ECO:0000256" key="8">
    <source>
        <dbReference type="RuleBase" id="RU280816"/>
    </source>
</evidence>
<keyword evidence="4 8" id="KW-0611">Plant defense</keyword>
<evidence type="ECO:0000256" key="1">
    <source>
        <dbReference type="ARBA" id="ARBA00004141"/>
    </source>
</evidence>
<dbReference type="PANTHER" id="PTHR31942">
    <property type="entry name" value="MLO-LIKE PROTEIN 1"/>
    <property type="match status" value="1"/>
</dbReference>
<feature type="transmembrane region" description="Helical" evidence="9">
    <location>
        <begin position="412"/>
        <end position="433"/>
    </location>
</feature>
<dbReference type="PANTHER" id="PTHR31942:SF59">
    <property type="entry name" value="MLO-LIKE PROTEIN"/>
    <property type="match status" value="1"/>
</dbReference>
<gene>
    <name evidence="8" type="primary">MLO</name>
    <name evidence="10" type="ORF">CASFOL_013373</name>
</gene>
<comment type="subcellular location">
    <subcellularLocation>
        <location evidence="1 8">Membrane</location>
        <topology evidence="1 8">Multi-pass membrane protein</topology>
    </subcellularLocation>
</comment>
<keyword evidence="8" id="KW-0112">Calmodulin-binding</keyword>
<comment type="similarity">
    <text evidence="2 8">Belongs to the MLO family.</text>
</comment>
<protein>
    <recommendedName>
        <fullName evidence="8">MLO-like protein</fullName>
    </recommendedName>
</protein>
<organism evidence="10 11">
    <name type="scientific">Castilleja foliolosa</name>
    <dbReference type="NCBI Taxonomy" id="1961234"/>
    <lineage>
        <taxon>Eukaryota</taxon>
        <taxon>Viridiplantae</taxon>
        <taxon>Streptophyta</taxon>
        <taxon>Embryophyta</taxon>
        <taxon>Tracheophyta</taxon>
        <taxon>Spermatophyta</taxon>
        <taxon>Magnoliopsida</taxon>
        <taxon>eudicotyledons</taxon>
        <taxon>Gunneridae</taxon>
        <taxon>Pentapetalae</taxon>
        <taxon>asterids</taxon>
        <taxon>lamiids</taxon>
        <taxon>Lamiales</taxon>
        <taxon>Orobanchaceae</taxon>
        <taxon>Pedicularideae</taxon>
        <taxon>Castillejinae</taxon>
        <taxon>Castilleja</taxon>
    </lineage>
</organism>
<comment type="function">
    <text evidence="8">May be involved in modulation of pathogen defense and leaf cell death.</text>
</comment>
<reference evidence="11" key="1">
    <citation type="journal article" date="2024" name="IScience">
        <title>Strigolactones Initiate the Formation of Haustorium-like Structures in Castilleja.</title>
        <authorList>
            <person name="Buerger M."/>
            <person name="Peterson D."/>
            <person name="Chory J."/>
        </authorList>
    </citation>
    <scope>NUCLEOTIDE SEQUENCE [LARGE SCALE GENOMIC DNA]</scope>
</reference>
<dbReference type="EMBL" id="JAVIJP010000016">
    <property type="protein sequence ID" value="KAL3642558.1"/>
    <property type="molecule type" value="Genomic_DNA"/>
</dbReference>
<keyword evidence="6 8" id="KW-0472">Membrane</keyword>
<proteinExistence type="inferred from homology"/>
<feature type="transmembrane region" description="Helical" evidence="9">
    <location>
        <begin position="370"/>
        <end position="392"/>
    </location>
</feature>
<keyword evidence="5 8" id="KW-1133">Transmembrane helix</keyword>
<keyword evidence="7 8" id="KW-0568">Pathogenesis-related protein</keyword>
<evidence type="ECO:0000256" key="6">
    <source>
        <dbReference type="ARBA" id="ARBA00023136"/>
    </source>
</evidence>
<sequence length="521" mass="59752">MTGGATAAGTLEHTPTWAVATVCFFIISISIIFEHSIHLLMNWLKRRHKAVLYDAIGRLKSEFMLLGFLSLLLAVTQTYISKICIPHEMANKMLPCGAWIITTNYGHWISKSIIKPSPRRLANANDDHGGAAAKNNANIITTGTCSSKGKVSLITVKGVEQLQHFIFVLAATQIVYSLLTVALGRVKMKRWEAWEKETKSIDYQNSKDSNKPRFPRQTTFGRRHETCTETTLQLWMKCFFRQFFSSVAKIDYLTLRHSFIMTHLSTGQLNNFNFQKYVKHSLDEDFKIVVSISPLMWFTVVIFMLVDIHGWHSYFWISFVPLLIVVIAGAKLEFIVATMALQLKKQKKVIIGTPLVEHDVNNFWFGQPTFLLNLMHFTLFLNAFEMAFFVWVSIEFGSDSCYHEHTMTIIRIVLAVTVQVICSYITLPLYALVTQILRVQLLNYQMGSQFRGEIFNENVAQVLKQWHTQVRRDRRGKQEETNVNLQSQTTITMANDNNSLDRITVEASYNSESLSEIIEEY</sequence>
<feature type="transmembrane region" description="Helical" evidence="9">
    <location>
        <begin position="286"/>
        <end position="308"/>
    </location>
</feature>
<accession>A0ABD3DKD2</accession>
<keyword evidence="11" id="KW-1185">Reference proteome</keyword>
<dbReference type="GO" id="GO:0005516">
    <property type="term" value="F:calmodulin binding"/>
    <property type="evidence" value="ECO:0007669"/>
    <property type="project" value="UniProtKB-KW"/>
</dbReference>
<evidence type="ECO:0000256" key="2">
    <source>
        <dbReference type="ARBA" id="ARBA00006574"/>
    </source>
</evidence>
<comment type="caution">
    <text evidence="10">The sequence shown here is derived from an EMBL/GenBank/DDBJ whole genome shotgun (WGS) entry which is preliminary data.</text>
</comment>
<keyword evidence="3 8" id="KW-0812">Transmembrane</keyword>
<feature type="transmembrane region" description="Helical" evidence="9">
    <location>
        <begin position="17"/>
        <end position="41"/>
    </location>
</feature>
<dbReference type="GO" id="GO:0006952">
    <property type="term" value="P:defense response"/>
    <property type="evidence" value="ECO:0007669"/>
    <property type="project" value="UniProtKB-KW"/>
</dbReference>
<dbReference type="AlphaFoldDB" id="A0ABD3DKD2"/>
<name>A0ABD3DKD2_9LAMI</name>
<evidence type="ECO:0000256" key="3">
    <source>
        <dbReference type="ARBA" id="ARBA00022692"/>
    </source>
</evidence>